<keyword evidence="1" id="KW-1185">Reference proteome</keyword>
<evidence type="ECO:0000313" key="1">
    <source>
        <dbReference type="Proteomes" id="UP000887564"/>
    </source>
</evidence>
<organism evidence="1 2">
    <name type="scientific">Parascaris equorum</name>
    <name type="common">Equine roundworm</name>
    <dbReference type="NCBI Taxonomy" id="6256"/>
    <lineage>
        <taxon>Eukaryota</taxon>
        <taxon>Metazoa</taxon>
        <taxon>Ecdysozoa</taxon>
        <taxon>Nematoda</taxon>
        <taxon>Chromadorea</taxon>
        <taxon>Rhabditida</taxon>
        <taxon>Spirurina</taxon>
        <taxon>Ascaridomorpha</taxon>
        <taxon>Ascaridoidea</taxon>
        <taxon>Ascarididae</taxon>
        <taxon>Parascaris</taxon>
    </lineage>
</organism>
<proteinExistence type="predicted"/>
<dbReference type="WBParaSite" id="PEQ_0000802801-mRNA-1">
    <property type="protein sequence ID" value="PEQ_0000802801-mRNA-1"/>
    <property type="gene ID" value="PEQ_0000802801"/>
</dbReference>
<evidence type="ECO:0000313" key="2">
    <source>
        <dbReference type="WBParaSite" id="PEQ_0000802801-mRNA-1"/>
    </source>
</evidence>
<name>A0A914RT62_PAREQ</name>
<protein>
    <submittedName>
        <fullName evidence="2">PNPLA domain-containing protein</fullName>
    </submittedName>
</protein>
<accession>A0A914RT62</accession>
<dbReference type="Proteomes" id="UP000887564">
    <property type="component" value="Unplaced"/>
</dbReference>
<dbReference type="AlphaFoldDB" id="A0A914RT62"/>
<sequence>MMSKRLSIRPLWALSGDSFRGEQYLDGGWSDNQPVIDSNTVTISPFSG</sequence>
<reference evidence="2" key="1">
    <citation type="submission" date="2022-11" db="UniProtKB">
        <authorList>
            <consortium name="WormBaseParasite"/>
        </authorList>
    </citation>
    <scope>IDENTIFICATION</scope>
</reference>